<evidence type="ECO:0000256" key="14">
    <source>
        <dbReference type="HAMAP-Rule" id="MF_01815"/>
    </source>
</evidence>
<feature type="active site" evidence="14">
    <location>
        <position position="115"/>
    </location>
</feature>
<dbReference type="EC" id="2.3.1.180" evidence="14"/>
<evidence type="ECO:0000256" key="6">
    <source>
        <dbReference type="ARBA" id="ARBA00023098"/>
    </source>
</evidence>
<dbReference type="Pfam" id="PF08545">
    <property type="entry name" value="ACP_syn_III"/>
    <property type="match status" value="1"/>
</dbReference>
<dbReference type="InterPro" id="IPR013747">
    <property type="entry name" value="ACP_syn_III_C"/>
</dbReference>
<keyword evidence="9 14" id="KW-0012">Acyltransferase</keyword>
<dbReference type="InterPro" id="IPR016039">
    <property type="entry name" value="Thiolase-like"/>
</dbReference>
<evidence type="ECO:0000256" key="11">
    <source>
        <dbReference type="ARBA" id="ARBA00052407"/>
    </source>
</evidence>
<dbReference type="EMBL" id="JALBUF010000001">
    <property type="protein sequence ID" value="MCI0181887.1"/>
    <property type="molecule type" value="Genomic_DNA"/>
</dbReference>
<feature type="active site" evidence="14">
    <location>
        <position position="260"/>
    </location>
</feature>
<dbReference type="RefSeq" id="WP_241711515.1">
    <property type="nucleotide sequence ID" value="NZ_JALBUF010000001.1"/>
</dbReference>
<dbReference type="InterPro" id="IPR013751">
    <property type="entry name" value="ACP_syn_III_N"/>
</dbReference>
<accession>A0A9X2AD43</accession>
<evidence type="ECO:0000256" key="4">
    <source>
        <dbReference type="ARBA" id="ARBA00022679"/>
    </source>
</evidence>
<dbReference type="FunFam" id="3.40.47.10:FF:000004">
    <property type="entry name" value="3-oxoacyl-[acyl-carrier-protein] synthase 3"/>
    <property type="match status" value="1"/>
</dbReference>
<comment type="subunit">
    <text evidence="14">Homodimer.</text>
</comment>
<dbReference type="NCBIfam" id="NF006829">
    <property type="entry name" value="PRK09352.1"/>
    <property type="match status" value="1"/>
</dbReference>
<gene>
    <name evidence="14 17" type="primary">fabH</name>
    <name evidence="17" type="ORF">MM817_00134</name>
</gene>
<feature type="domain" description="Beta-ketoacyl-[acyl-carrier-protein] synthase III C-terminal" evidence="15">
    <location>
        <begin position="244"/>
        <end position="332"/>
    </location>
</feature>
<evidence type="ECO:0000259" key="15">
    <source>
        <dbReference type="Pfam" id="PF08541"/>
    </source>
</evidence>
<dbReference type="AlphaFoldDB" id="A0A9X2AD43"/>
<comment type="similarity">
    <text evidence="2 14">Belongs to the thiolase-like superfamily. FabH family.</text>
</comment>
<comment type="function">
    <text evidence="14">Catalyzes the condensation reaction of fatty acid synthesis by the addition to an acyl acceptor of two carbons from malonyl-ACP. Catalyzes the first condensation reaction which initiates fatty acid synthesis and may therefore play a role in governing the total rate of fatty acid production. Possesses both acetoacetyl-ACP synthase and acetyl transacylase activities. Its substrate specificity determines the biosynthesis of branched-chain and/or straight-chain of fatty acids.</text>
</comment>
<feature type="region of interest" description="ACP-binding" evidence="14">
    <location>
        <begin position="261"/>
        <end position="265"/>
    </location>
</feature>
<comment type="catalytic activity">
    <reaction evidence="10">
        <text>malonyl-[ACP] + acetyl-CoA + H(+) = 3-oxobutanoyl-[ACP] + CO2 + CoA</text>
        <dbReference type="Rhea" id="RHEA:12080"/>
        <dbReference type="Rhea" id="RHEA-COMP:9623"/>
        <dbReference type="Rhea" id="RHEA-COMP:9625"/>
        <dbReference type="ChEBI" id="CHEBI:15378"/>
        <dbReference type="ChEBI" id="CHEBI:16526"/>
        <dbReference type="ChEBI" id="CHEBI:57287"/>
        <dbReference type="ChEBI" id="CHEBI:57288"/>
        <dbReference type="ChEBI" id="CHEBI:78449"/>
        <dbReference type="ChEBI" id="CHEBI:78450"/>
        <dbReference type="EC" id="2.3.1.180"/>
    </reaction>
    <physiologicalReaction direction="left-to-right" evidence="10">
        <dbReference type="Rhea" id="RHEA:12081"/>
    </physiologicalReaction>
</comment>
<dbReference type="GO" id="GO:0006633">
    <property type="term" value="P:fatty acid biosynthetic process"/>
    <property type="evidence" value="ECO:0007669"/>
    <property type="project" value="UniProtKB-UniRule"/>
</dbReference>
<proteinExistence type="inferred from homology"/>
<evidence type="ECO:0000256" key="13">
    <source>
        <dbReference type="ARBA" id="ARBA00052985"/>
    </source>
</evidence>
<dbReference type="GO" id="GO:0033818">
    <property type="term" value="F:beta-ketoacyl-acyl-carrier-protein synthase III activity"/>
    <property type="evidence" value="ECO:0007669"/>
    <property type="project" value="UniProtKB-UniRule"/>
</dbReference>
<comment type="domain">
    <text evidence="14">The last Arg residue of the ACP-binding site is essential for the weak association between ACP/AcpP and FabH.</text>
</comment>
<evidence type="ECO:0000256" key="10">
    <source>
        <dbReference type="ARBA" id="ARBA00051096"/>
    </source>
</evidence>
<reference evidence="17" key="1">
    <citation type="submission" date="2022-03" db="EMBL/GenBank/DDBJ databases">
        <title>Draft Genome Sequence of Firmicute Strain S0AB, a Heterotrophic Iron/Sulfur-Oxidizing Extreme Acidophile.</title>
        <authorList>
            <person name="Vergara E."/>
            <person name="Pakostova E."/>
            <person name="Johnson D.B."/>
            <person name="Holmes D.S."/>
        </authorList>
    </citation>
    <scope>NUCLEOTIDE SEQUENCE</scope>
    <source>
        <strain evidence="17">S0AB</strain>
    </source>
</reference>
<evidence type="ECO:0000256" key="2">
    <source>
        <dbReference type="ARBA" id="ARBA00008642"/>
    </source>
</evidence>
<comment type="catalytic activity">
    <reaction evidence="13">
        <text>3-methylbutanoyl-CoA + malonyl-[ACP] + H(+) = 5-methyl-3-oxohexanoyl-[ACP] + CO2 + CoA</text>
        <dbReference type="Rhea" id="RHEA:42272"/>
        <dbReference type="Rhea" id="RHEA-COMP:9623"/>
        <dbReference type="Rhea" id="RHEA-COMP:9941"/>
        <dbReference type="ChEBI" id="CHEBI:15378"/>
        <dbReference type="ChEBI" id="CHEBI:16526"/>
        <dbReference type="ChEBI" id="CHEBI:57287"/>
        <dbReference type="ChEBI" id="CHEBI:57345"/>
        <dbReference type="ChEBI" id="CHEBI:78449"/>
        <dbReference type="ChEBI" id="CHEBI:78822"/>
        <dbReference type="EC" id="2.3.1.300"/>
    </reaction>
    <physiologicalReaction direction="left-to-right" evidence="13">
        <dbReference type="Rhea" id="RHEA:42273"/>
    </physiologicalReaction>
</comment>
<dbReference type="Gene3D" id="3.40.47.10">
    <property type="match status" value="1"/>
</dbReference>
<evidence type="ECO:0000256" key="3">
    <source>
        <dbReference type="ARBA" id="ARBA00022516"/>
    </source>
</evidence>
<dbReference type="SUPFAM" id="SSF53901">
    <property type="entry name" value="Thiolase-like"/>
    <property type="match status" value="1"/>
</dbReference>
<dbReference type="PANTHER" id="PTHR43091">
    <property type="entry name" value="3-OXOACYL-[ACYL-CARRIER-PROTEIN] SYNTHASE"/>
    <property type="match status" value="1"/>
</dbReference>
<dbReference type="PANTHER" id="PTHR43091:SF1">
    <property type="entry name" value="BETA-KETOACYL-[ACYL-CARRIER-PROTEIN] SYNTHASE III, CHLOROPLASTIC"/>
    <property type="match status" value="1"/>
</dbReference>
<dbReference type="InterPro" id="IPR004655">
    <property type="entry name" value="FabH"/>
</dbReference>
<dbReference type="GO" id="GO:0004315">
    <property type="term" value="F:3-oxoacyl-[acyl-carrier-protein] synthase activity"/>
    <property type="evidence" value="ECO:0007669"/>
    <property type="project" value="InterPro"/>
</dbReference>
<evidence type="ECO:0000256" key="1">
    <source>
        <dbReference type="ARBA" id="ARBA00005194"/>
    </source>
</evidence>
<comment type="catalytic activity">
    <reaction evidence="11">
        <text>(2S)-2-methylbutanoyl-CoA + malonyl-[ACP] + H(+) = (4S)-4-methyl-3-oxohexanoyl-[ACP] + CO2 + CoA</text>
        <dbReference type="Rhea" id="RHEA:42276"/>
        <dbReference type="Rhea" id="RHEA-COMP:9623"/>
        <dbReference type="Rhea" id="RHEA-COMP:17148"/>
        <dbReference type="ChEBI" id="CHEBI:15378"/>
        <dbReference type="ChEBI" id="CHEBI:16526"/>
        <dbReference type="ChEBI" id="CHEBI:57287"/>
        <dbReference type="ChEBI" id="CHEBI:78449"/>
        <dbReference type="ChEBI" id="CHEBI:88166"/>
        <dbReference type="ChEBI" id="CHEBI:167462"/>
        <dbReference type="EC" id="2.3.1.300"/>
    </reaction>
    <physiologicalReaction direction="left-to-right" evidence="11">
        <dbReference type="Rhea" id="RHEA:42277"/>
    </physiologicalReaction>
</comment>
<comment type="catalytic activity">
    <reaction evidence="12">
        <text>2-methylpropanoyl-CoA + malonyl-[ACP] + H(+) = 4-methyl-3-oxopentanoyl-[ACP] + CO2 + CoA</text>
        <dbReference type="Rhea" id="RHEA:42268"/>
        <dbReference type="Rhea" id="RHEA-COMP:9623"/>
        <dbReference type="Rhea" id="RHEA-COMP:9940"/>
        <dbReference type="ChEBI" id="CHEBI:15378"/>
        <dbReference type="ChEBI" id="CHEBI:16526"/>
        <dbReference type="ChEBI" id="CHEBI:57287"/>
        <dbReference type="ChEBI" id="CHEBI:57338"/>
        <dbReference type="ChEBI" id="CHEBI:78449"/>
        <dbReference type="ChEBI" id="CHEBI:78820"/>
        <dbReference type="EC" id="2.3.1.300"/>
    </reaction>
    <physiologicalReaction direction="left-to-right" evidence="12">
        <dbReference type="Rhea" id="RHEA:42269"/>
    </physiologicalReaction>
</comment>
<sequence length="333" mass="36221">MELYDVSIIGTGSALPDQVITNSDLEALVDTNDEWIFSRTGIRERRKLSDDQPVSDIAIQAAKKAIEHAGIDPQEIDLIIAASITPDLIFPPLACMVQREIGATRAAAFDTNAVCAGFLFALVQGSQFLQTGAYKTALIIGAEGITRYVDYTDRNSCILFGDGAGAAILRATPNEGERKGLIDFDLGSDGTRVNVAICPRVHAPKEWLDTLTDRDEVTPYIWQDGRAMFKAAINGMSESVKRILARQEISAQEIDWLVPHQANLRIIEAVGERVGIPSDRVALCLEEYGNTSAASMAIALDKWMRLGLIKPGNRIMFTAFAGGLSWGSALFTM</sequence>
<evidence type="ECO:0000256" key="8">
    <source>
        <dbReference type="ARBA" id="ARBA00023268"/>
    </source>
</evidence>
<evidence type="ECO:0000256" key="12">
    <source>
        <dbReference type="ARBA" id="ARBA00052467"/>
    </source>
</evidence>
<dbReference type="Pfam" id="PF08541">
    <property type="entry name" value="ACP_syn_III_C"/>
    <property type="match status" value="1"/>
</dbReference>
<evidence type="ECO:0000256" key="7">
    <source>
        <dbReference type="ARBA" id="ARBA00023160"/>
    </source>
</evidence>
<keyword evidence="5 14" id="KW-0276">Fatty acid metabolism</keyword>
<feature type="domain" description="Beta-ketoacyl-[acyl-carrier-protein] synthase III N-terminal" evidence="16">
    <location>
        <begin position="109"/>
        <end position="190"/>
    </location>
</feature>
<protein>
    <recommendedName>
        <fullName evidence="14">Beta-ketoacyl-[acyl-carrier-protein] synthase III</fullName>
        <shortName evidence="14">Beta-ketoacyl-ACP synthase III</shortName>
        <shortName evidence="14">KAS III</shortName>
        <ecNumber evidence="14">2.3.1.180</ecNumber>
    </recommendedName>
    <alternativeName>
        <fullName evidence="14">3-oxoacyl-[acyl-carrier-protein] synthase 3</fullName>
    </alternativeName>
    <alternativeName>
        <fullName evidence="14">3-oxoacyl-[acyl-carrier-protein] synthase III</fullName>
    </alternativeName>
</protein>
<evidence type="ECO:0000313" key="18">
    <source>
        <dbReference type="Proteomes" id="UP001139263"/>
    </source>
</evidence>
<evidence type="ECO:0000256" key="5">
    <source>
        <dbReference type="ARBA" id="ARBA00022832"/>
    </source>
</evidence>
<keyword evidence="6 14" id="KW-0443">Lipid metabolism</keyword>
<keyword evidence="14" id="KW-0963">Cytoplasm</keyword>
<dbReference type="Proteomes" id="UP001139263">
    <property type="component" value="Unassembled WGS sequence"/>
</dbReference>
<comment type="caution">
    <text evidence="17">The sequence shown here is derived from an EMBL/GenBank/DDBJ whole genome shotgun (WGS) entry which is preliminary data.</text>
</comment>
<keyword evidence="18" id="KW-1185">Reference proteome</keyword>
<evidence type="ECO:0000313" key="17">
    <source>
        <dbReference type="EMBL" id="MCI0181887.1"/>
    </source>
</evidence>
<evidence type="ECO:0000259" key="16">
    <source>
        <dbReference type="Pfam" id="PF08545"/>
    </source>
</evidence>
<organism evidence="17 18">
    <name type="scientific">Sulfoacidibacillus ferrooxidans</name>
    <dbReference type="NCBI Taxonomy" id="2005001"/>
    <lineage>
        <taxon>Bacteria</taxon>
        <taxon>Bacillati</taxon>
        <taxon>Bacillota</taxon>
        <taxon>Bacilli</taxon>
        <taxon>Bacillales</taxon>
        <taxon>Alicyclobacillaceae</taxon>
        <taxon>Sulfoacidibacillus</taxon>
    </lineage>
</organism>
<dbReference type="GO" id="GO:0005737">
    <property type="term" value="C:cytoplasm"/>
    <property type="evidence" value="ECO:0007669"/>
    <property type="project" value="UniProtKB-SubCell"/>
</dbReference>
<keyword evidence="7 14" id="KW-0275">Fatty acid biosynthesis</keyword>
<name>A0A9X2AD43_9BACL</name>
<comment type="pathway">
    <text evidence="1 14">Lipid metabolism; fatty acid biosynthesis.</text>
</comment>
<feature type="active site" evidence="14">
    <location>
        <position position="290"/>
    </location>
</feature>
<evidence type="ECO:0000256" key="9">
    <source>
        <dbReference type="ARBA" id="ARBA00023315"/>
    </source>
</evidence>
<keyword evidence="4 14" id="KW-0808">Transferase</keyword>
<dbReference type="CDD" id="cd00830">
    <property type="entry name" value="KAS_III"/>
    <property type="match status" value="1"/>
</dbReference>
<keyword evidence="3 14" id="KW-0444">Lipid biosynthesis</keyword>
<keyword evidence="8 14" id="KW-0511">Multifunctional enzyme</keyword>
<dbReference type="NCBIfam" id="TIGR00747">
    <property type="entry name" value="fabH"/>
    <property type="match status" value="1"/>
</dbReference>
<comment type="subcellular location">
    <subcellularLocation>
        <location evidence="14">Cytoplasm</location>
    </subcellularLocation>
</comment>
<dbReference type="HAMAP" id="MF_01815">
    <property type="entry name" value="FabH"/>
    <property type="match status" value="1"/>
</dbReference>